<dbReference type="OrthoDB" id="74360at2759"/>
<protein>
    <submittedName>
        <fullName evidence="2">Putative indole-3-pyruvate monooxygenase YUCCA1</fullName>
    </submittedName>
</protein>
<evidence type="ECO:0000313" key="2">
    <source>
        <dbReference type="EMBL" id="PTD02569.1"/>
    </source>
</evidence>
<dbReference type="InterPro" id="IPR050982">
    <property type="entry name" value="Auxin_biosynth/cation_transpt"/>
</dbReference>
<keyword evidence="2" id="KW-0503">Monooxygenase</keyword>
<keyword evidence="2" id="KW-0670">Pyruvate</keyword>
<dbReference type="GO" id="GO:0004497">
    <property type="term" value="F:monooxygenase activity"/>
    <property type="evidence" value="ECO:0007669"/>
    <property type="project" value="UniProtKB-KW"/>
</dbReference>
<reference evidence="2 4" key="1">
    <citation type="submission" date="2018-02" db="EMBL/GenBank/DDBJ databases">
        <title>Fusarium culmorum secondary metabolites in fungal-bacterial-plant interactions.</title>
        <authorList>
            <person name="Schmidt R."/>
        </authorList>
    </citation>
    <scope>NUCLEOTIDE SEQUENCE [LARGE SCALE GENOMIC DNA]</scope>
    <source>
        <strain evidence="2 4">PV</strain>
    </source>
</reference>
<accession>A0A2T4GGB5</accession>
<dbReference type="AlphaFoldDB" id="A0A2T4GGB5"/>
<evidence type="ECO:0000313" key="3">
    <source>
        <dbReference type="EMBL" id="QPC60723.1"/>
    </source>
</evidence>
<dbReference type="Pfam" id="PF13738">
    <property type="entry name" value="Pyr_redox_3"/>
    <property type="match status" value="1"/>
</dbReference>
<dbReference type="EMBL" id="PVEM01000017">
    <property type="protein sequence ID" value="PTD02569.1"/>
    <property type="molecule type" value="Genomic_DNA"/>
</dbReference>
<keyword evidence="1" id="KW-0560">Oxidoreductase</keyword>
<evidence type="ECO:0000313" key="4">
    <source>
        <dbReference type="Proteomes" id="UP000241587"/>
    </source>
</evidence>
<name>A0A2T4GGB5_FUSCU</name>
<dbReference type="SUPFAM" id="SSF51905">
    <property type="entry name" value="FAD/NAD(P)-binding domain"/>
    <property type="match status" value="2"/>
</dbReference>
<keyword evidence="4" id="KW-1185">Reference proteome</keyword>
<sequence length="621" mass="68979">MTKQFVPTPAVPFEDTPGALPQTTILPGTDADAVLSSAIENLSCLKEDYLLNDSSWRDLLAFTGIFRTFHSSKTIAAAWKELERVVQPSSFKYKGDAQVMQLGSTGWIEGSFQFDVRGTHPGKGFGFVLLVPSDGTWKIWILSTMLESVNGLGNPDTAPPLLRSGDINGAVNQDSNGIHQGISETTEVLIVGAGQNGICVGARLKGLGVQSILIEAEDEVGGNWTSRYDSVKLHTGKYFAHLPFEATFAGDEWPYFLRGVDLAKGYRDYVKRYQLDVRTSTTVEQAKWLEDSWLIQTVCKGKRTAIGAKHIVFAMGAGGQRPIMPYIPNRDDFKGISIHSKEYKSAKQWKGKRGVVVGTANTGHDVAVDMVEADLASVHMVQRNPTPVIPWPWFREAHTRLYHPKAITIESDRRELGLPLSFYRNLSMLMIKKLSTEQPENFDALERAGFKVDRFPDAIKIQFERQGGHYLDMGGSQMVIDGKISIKSGNISRFIPEGLEFQDGSTLQADVIVWSTGFESDMRTLVSDIVGKDIVENIEHHWHLDKEGEIRGAFKPVGRKLNTKAPACFHSANRCPDPRMWYTGGGVAIARFYSRFLALQIKADLVGVPFEPYRETPEATF</sequence>
<dbReference type="PANTHER" id="PTHR43539">
    <property type="entry name" value="FLAVIN-BINDING MONOOXYGENASE-LIKE PROTEIN (AFU_ORTHOLOGUE AFUA_4G09220)"/>
    <property type="match status" value="1"/>
</dbReference>
<reference evidence="3" key="2">
    <citation type="submission" date="2020-11" db="EMBL/GenBank/DDBJ databases">
        <title>The chromosome-scale genome resource for two endophytic Fusarium species: F. culmorum and F. pseudograminearum.</title>
        <authorList>
            <person name="Yuan Z."/>
        </authorList>
    </citation>
    <scope>NUCLEOTIDE SEQUENCE</scope>
    <source>
        <strain evidence="3">Class2-1B</strain>
    </source>
</reference>
<dbReference type="OMA" id="IWILRTI"/>
<dbReference type="EMBL" id="CP064747">
    <property type="protein sequence ID" value="QPC60723.1"/>
    <property type="molecule type" value="Genomic_DNA"/>
</dbReference>
<organism evidence="2 4">
    <name type="scientific">Fusarium culmorum</name>
    <dbReference type="NCBI Taxonomy" id="5516"/>
    <lineage>
        <taxon>Eukaryota</taxon>
        <taxon>Fungi</taxon>
        <taxon>Dikarya</taxon>
        <taxon>Ascomycota</taxon>
        <taxon>Pezizomycotina</taxon>
        <taxon>Sordariomycetes</taxon>
        <taxon>Hypocreomycetidae</taxon>
        <taxon>Hypocreales</taxon>
        <taxon>Nectriaceae</taxon>
        <taxon>Fusarium</taxon>
    </lineage>
</organism>
<proteinExistence type="predicted"/>
<dbReference type="PANTHER" id="PTHR43539:SF68">
    <property type="entry name" value="FLAVIN-BINDING MONOOXYGENASE-LIKE PROTEIN (AFU_ORTHOLOGUE AFUA_4G09220)"/>
    <property type="match status" value="1"/>
</dbReference>
<gene>
    <name evidence="2" type="ORF">FCULG_00012635</name>
    <name evidence="3" type="ORF">HYE67_002954</name>
</gene>
<dbReference type="Gene3D" id="3.50.50.60">
    <property type="entry name" value="FAD/NAD(P)-binding domain"/>
    <property type="match status" value="2"/>
</dbReference>
<evidence type="ECO:0000256" key="1">
    <source>
        <dbReference type="ARBA" id="ARBA00023002"/>
    </source>
</evidence>
<dbReference type="GO" id="GO:0050660">
    <property type="term" value="F:flavin adenine dinucleotide binding"/>
    <property type="evidence" value="ECO:0007669"/>
    <property type="project" value="TreeGrafter"/>
</dbReference>
<dbReference type="InterPro" id="IPR036188">
    <property type="entry name" value="FAD/NAD-bd_sf"/>
</dbReference>
<dbReference type="Proteomes" id="UP000663297">
    <property type="component" value="Chromosome 1"/>
</dbReference>
<dbReference type="Proteomes" id="UP000241587">
    <property type="component" value="Unassembled WGS sequence"/>
</dbReference>